<dbReference type="EMBL" id="JANKBY010000004">
    <property type="protein sequence ID" value="MCR1821306.1"/>
    <property type="molecule type" value="Genomic_DNA"/>
</dbReference>
<organism evidence="1 2">
    <name type="scientific">Terrisporobacter muris</name>
    <dbReference type="NCBI Taxonomy" id="2963284"/>
    <lineage>
        <taxon>Bacteria</taxon>
        <taxon>Bacillati</taxon>
        <taxon>Bacillota</taxon>
        <taxon>Clostridia</taxon>
        <taxon>Peptostreptococcales</taxon>
        <taxon>Peptostreptococcaceae</taxon>
        <taxon>Terrisporobacter</taxon>
    </lineage>
</organism>
<gene>
    <name evidence="1" type="ORF">NSA58_00770</name>
</gene>
<reference evidence="1" key="1">
    <citation type="submission" date="2022-07" db="EMBL/GenBank/DDBJ databases">
        <title>Enhanced cultured diversity of the mouse gut microbiota enables custom-made synthetic communities.</title>
        <authorList>
            <person name="Afrizal A."/>
        </authorList>
    </citation>
    <scope>NUCLEOTIDE SEQUENCE</scope>
    <source>
        <strain evidence="1">DSM 29186</strain>
    </source>
</reference>
<dbReference type="RefSeq" id="WP_257559960.1">
    <property type="nucleotide sequence ID" value="NZ_JANKBY010000004.1"/>
</dbReference>
<dbReference type="Proteomes" id="UP001140817">
    <property type="component" value="Unassembled WGS sequence"/>
</dbReference>
<dbReference type="AlphaFoldDB" id="A0A9X2M851"/>
<sequence length="60" mass="6985">MANEFDDYELSIEVQQALLERDQPPLSEDNKTTDEKIIEIQNKMKIMDDSLTEIILDNLS</sequence>
<protein>
    <submittedName>
        <fullName evidence="1">Uncharacterized protein</fullName>
    </submittedName>
</protein>
<proteinExistence type="predicted"/>
<accession>A0A9X2M851</accession>
<keyword evidence="2" id="KW-1185">Reference proteome</keyword>
<evidence type="ECO:0000313" key="2">
    <source>
        <dbReference type="Proteomes" id="UP001140817"/>
    </source>
</evidence>
<comment type="caution">
    <text evidence="1">The sequence shown here is derived from an EMBL/GenBank/DDBJ whole genome shotgun (WGS) entry which is preliminary data.</text>
</comment>
<name>A0A9X2M851_9FIRM</name>
<evidence type="ECO:0000313" key="1">
    <source>
        <dbReference type="EMBL" id="MCR1821306.1"/>
    </source>
</evidence>